<organism evidence="1 2">
    <name type="scientific">Frieseomelitta varia</name>
    <dbReference type="NCBI Taxonomy" id="561572"/>
    <lineage>
        <taxon>Eukaryota</taxon>
        <taxon>Metazoa</taxon>
        <taxon>Ecdysozoa</taxon>
        <taxon>Arthropoda</taxon>
        <taxon>Hexapoda</taxon>
        <taxon>Insecta</taxon>
        <taxon>Pterygota</taxon>
        <taxon>Neoptera</taxon>
        <taxon>Endopterygota</taxon>
        <taxon>Hymenoptera</taxon>
        <taxon>Apocrita</taxon>
        <taxon>Aculeata</taxon>
        <taxon>Apoidea</taxon>
        <taxon>Anthophila</taxon>
        <taxon>Apidae</taxon>
        <taxon>Frieseomelitta</taxon>
    </lineage>
</organism>
<gene>
    <name evidence="1" type="ORF">E2986_08110</name>
</gene>
<evidence type="ECO:0000313" key="2">
    <source>
        <dbReference type="Proteomes" id="UP000655588"/>
    </source>
</evidence>
<evidence type="ECO:0000313" key="1">
    <source>
        <dbReference type="EMBL" id="KAF3428467.1"/>
    </source>
</evidence>
<reference evidence="1" key="1">
    <citation type="submission" date="2019-11" db="EMBL/GenBank/DDBJ databases">
        <title>The nuclear and mitochondrial genomes of Frieseomelitta varia - a highly eusocial stingless bee (Meliponini) with a permanently sterile worker caste.</title>
        <authorList>
            <person name="Freitas F.C.P."/>
            <person name="Lourenco A.P."/>
            <person name="Nunes F.M.F."/>
            <person name="Paschoal A.R."/>
            <person name="Abreu F.C.P."/>
            <person name="Barbin F.O."/>
            <person name="Bataglia L."/>
            <person name="Cardoso-Junior C.A.M."/>
            <person name="Cervoni M.S."/>
            <person name="Silva S.R."/>
            <person name="Dalarmi F."/>
            <person name="Del Lama M.A."/>
            <person name="Depintor T.S."/>
            <person name="Ferreira K.M."/>
            <person name="Goria P.S."/>
            <person name="Jaskot M.C."/>
            <person name="Lago D.C."/>
            <person name="Luna-Lucena D."/>
            <person name="Moda L.M."/>
            <person name="Nascimento L."/>
            <person name="Pedrino M."/>
            <person name="Rabico F.O."/>
            <person name="Sanches F.C."/>
            <person name="Santos D.E."/>
            <person name="Santos C.G."/>
            <person name="Vieira J."/>
            <person name="Lopes T.F."/>
            <person name="Barchuk A.R."/>
            <person name="Hartfelder K."/>
            <person name="Simoes Z.L.P."/>
            <person name="Bitondi M.M.G."/>
            <person name="Pinheiro D.G."/>
        </authorList>
    </citation>
    <scope>NUCLEOTIDE SEQUENCE</scope>
    <source>
        <strain evidence="1">USP_RPSP 00005682</strain>
        <tissue evidence="1">Whole individual</tissue>
    </source>
</reference>
<proteinExistence type="predicted"/>
<dbReference type="Proteomes" id="UP000655588">
    <property type="component" value="Unassembled WGS sequence"/>
</dbReference>
<name>A0A833SGU7_9HYME</name>
<comment type="caution">
    <text evidence="1">The sequence shown here is derived from an EMBL/GenBank/DDBJ whole genome shotgun (WGS) entry which is preliminary data.</text>
</comment>
<keyword evidence="2" id="KW-1185">Reference proteome</keyword>
<dbReference type="EMBL" id="WNWW01000214">
    <property type="protein sequence ID" value="KAF3428467.1"/>
    <property type="molecule type" value="Genomic_DNA"/>
</dbReference>
<dbReference type="AlphaFoldDB" id="A0A833SGU7"/>
<sequence>MRTKGEEHQALLAQEKMVQPQQQQTMLPLLNHNSYMRDSNAQKLDEDDFAELLGSKIVPENVNAKLVPERVYKENRANWNANYLPENPRQASNWVLPAWNEPAINWSQLQPSNVKNGRKASGKQHYFSVARYVAGQSASLSSRNGDPDTNRPRLVRNLVGQPMEKYEEFTDSFWLPRNSVENQTRQYYIPRNRYLTDQTLRLPYPSVYGTQNIKNTNKGTIQPKAYGTVLNTKGSGGLHGRTDWAAKYLK</sequence>
<accession>A0A833SGU7</accession>
<protein>
    <submittedName>
        <fullName evidence="1">Uncharacterized protein</fullName>
    </submittedName>
</protein>